<evidence type="ECO:0000313" key="3">
    <source>
        <dbReference type="Proteomes" id="UP000003560"/>
    </source>
</evidence>
<reference evidence="2 3" key="1">
    <citation type="submission" date="2008-10" db="EMBL/GenBank/DDBJ databases">
        <title>Draft genome sequence of Collinsella stercoris (DSM 13279).</title>
        <authorList>
            <person name="Sudarsanam P."/>
            <person name="Ley R."/>
            <person name="Guruge J."/>
            <person name="Turnbaugh P.J."/>
            <person name="Mahowald M."/>
            <person name="Liep D."/>
            <person name="Gordon J."/>
        </authorList>
    </citation>
    <scope>NUCLEOTIDE SEQUENCE [LARGE SCALE GENOMIC DNA]</scope>
    <source>
        <strain evidence="2 3">DSM 13279</strain>
    </source>
</reference>
<dbReference type="HOGENOM" id="CLU_2988859_0_0_11"/>
<protein>
    <submittedName>
        <fullName evidence="2">Uncharacterized protein</fullName>
    </submittedName>
</protein>
<comment type="caution">
    <text evidence="2">The sequence shown here is derived from an EMBL/GenBank/DDBJ whole genome shotgun (WGS) entry which is preliminary data.</text>
</comment>
<dbReference type="Proteomes" id="UP000003560">
    <property type="component" value="Unassembled WGS sequence"/>
</dbReference>
<dbReference type="STRING" id="445975.COLSTE_00766"/>
<name>B6G9M5_9ACTN</name>
<feature type="compositionally biased region" description="Low complexity" evidence="1">
    <location>
        <begin position="25"/>
        <end position="46"/>
    </location>
</feature>
<dbReference type="AlphaFoldDB" id="B6G9M5"/>
<dbReference type="EMBL" id="ABXJ01000043">
    <property type="protein sequence ID" value="EEA91032.1"/>
    <property type="molecule type" value="Genomic_DNA"/>
</dbReference>
<evidence type="ECO:0000313" key="2">
    <source>
        <dbReference type="EMBL" id="EEA91032.1"/>
    </source>
</evidence>
<feature type="compositionally biased region" description="Basic residues" evidence="1">
    <location>
        <begin position="47"/>
        <end position="57"/>
    </location>
</feature>
<sequence length="57" mass="6248">MFGGFLYRRNHGGTTGRTSASRPASQKGSNPQKQSSSKKQSGAKKQSNAKKHSRKKR</sequence>
<reference evidence="2 3" key="2">
    <citation type="submission" date="2008-10" db="EMBL/GenBank/DDBJ databases">
        <authorList>
            <person name="Fulton L."/>
            <person name="Clifton S."/>
            <person name="Fulton B."/>
            <person name="Xu J."/>
            <person name="Minx P."/>
            <person name="Pepin K.H."/>
            <person name="Johnson M."/>
            <person name="Thiruvilangam P."/>
            <person name="Bhonagiri V."/>
            <person name="Nash W.E."/>
            <person name="Mardis E.R."/>
            <person name="Wilson R.K."/>
        </authorList>
    </citation>
    <scope>NUCLEOTIDE SEQUENCE [LARGE SCALE GENOMIC DNA]</scope>
    <source>
        <strain evidence="2 3">DSM 13279</strain>
    </source>
</reference>
<feature type="region of interest" description="Disordered" evidence="1">
    <location>
        <begin position="1"/>
        <end position="57"/>
    </location>
</feature>
<proteinExistence type="predicted"/>
<accession>B6G9M5</accession>
<evidence type="ECO:0000256" key="1">
    <source>
        <dbReference type="SAM" id="MobiDB-lite"/>
    </source>
</evidence>
<gene>
    <name evidence="2" type="ORF">COLSTE_00766</name>
</gene>
<organism evidence="2 3">
    <name type="scientific">Collinsella stercoris DSM 13279</name>
    <dbReference type="NCBI Taxonomy" id="445975"/>
    <lineage>
        <taxon>Bacteria</taxon>
        <taxon>Bacillati</taxon>
        <taxon>Actinomycetota</taxon>
        <taxon>Coriobacteriia</taxon>
        <taxon>Coriobacteriales</taxon>
        <taxon>Coriobacteriaceae</taxon>
        <taxon>Collinsella</taxon>
    </lineage>
</organism>
<keyword evidence="3" id="KW-1185">Reference proteome</keyword>